<protein>
    <recommendedName>
        <fullName evidence="24">Serine/threonine-protein kinase DCLK1</fullName>
        <ecNumber evidence="4">2.7.11.1</ecNumber>
    </recommendedName>
    <alternativeName>
        <fullName evidence="26">Doublecortin-like and CAM kinase-like 1</fullName>
    </alternativeName>
    <alternativeName>
        <fullName evidence="27">Doublecortin-like kinase 1</fullName>
    </alternativeName>
    <alternativeName>
        <fullName evidence="25">Spermatogenesis- and oogenesis-specific basic helix-loop-helix-containing protein 2</fullName>
    </alternativeName>
</protein>
<evidence type="ECO:0000256" key="26">
    <source>
        <dbReference type="ARBA" id="ARBA00079697"/>
    </source>
</evidence>
<evidence type="ECO:0000256" key="16">
    <source>
        <dbReference type="ARBA" id="ARBA00022943"/>
    </source>
</evidence>
<feature type="domain" description="Protein kinase" evidence="30">
    <location>
        <begin position="938"/>
        <end position="1195"/>
    </location>
</feature>
<dbReference type="PANTHER" id="PTHR24347">
    <property type="entry name" value="SERINE/THREONINE-PROTEIN KINASE"/>
    <property type="match status" value="1"/>
</dbReference>
<evidence type="ECO:0000256" key="4">
    <source>
        <dbReference type="ARBA" id="ARBA00012513"/>
    </source>
</evidence>
<feature type="binding site" evidence="28">
    <location>
        <position position="971"/>
    </location>
    <ligand>
        <name>ATP</name>
        <dbReference type="ChEBI" id="CHEBI:30616"/>
    </ligand>
</feature>
<evidence type="ECO:0000256" key="11">
    <source>
        <dbReference type="ARBA" id="ARBA00022777"/>
    </source>
</evidence>
<evidence type="ECO:0000256" key="3">
    <source>
        <dbReference type="ARBA" id="ARBA00005354"/>
    </source>
</evidence>
<dbReference type="SUPFAM" id="SSF56112">
    <property type="entry name" value="Protein kinase-like (PK-like)"/>
    <property type="match status" value="1"/>
</dbReference>
<evidence type="ECO:0000256" key="15">
    <source>
        <dbReference type="ARBA" id="ARBA00022902"/>
    </source>
</evidence>
<dbReference type="SMART" id="SM00220">
    <property type="entry name" value="S_TKc"/>
    <property type="match status" value="1"/>
</dbReference>
<evidence type="ECO:0000256" key="13">
    <source>
        <dbReference type="ARBA" id="ARBA00022840"/>
    </source>
</evidence>
<dbReference type="Gene3D" id="1.10.510.10">
    <property type="entry name" value="Transferase(Phosphotransferase) domain 1"/>
    <property type="match status" value="1"/>
</dbReference>
<gene>
    <name evidence="33" type="ORF">E5288_WYG016675</name>
</gene>
<evidence type="ECO:0000256" key="2">
    <source>
        <dbReference type="ARBA" id="ARBA00004496"/>
    </source>
</evidence>
<feature type="compositionally biased region" description="Low complexity" evidence="29">
    <location>
        <begin position="844"/>
        <end position="860"/>
    </location>
</feature>
<keyword evidence="7" id="KW-0597">Phosphoprotein</keyword>
<dbReference type="Pfam" id="PF00069">
    <property type="entry name" value="Pkinase"/>
    <property type="match status" value="1"/>
</dbReference>
<dbReference type="SMART" id="SM00537">
    <property type="entry name" value="DCX"/>
    <property type="match status" value="2"/>
</dbReference>
<dbReference type="PROSITE" id="PS50309">
    <property type="entry name" value="DC"/>
    <property type="match status" value="2"/>
</dbReference>
<dbReference type="PROSITE" id="PS00107">
    <property type="entry name" value="PROTEIN_KINASE_ATP"/>
    <property type="match status" value="1"/>
</dbReference>
<evidence type="ECO:0000256" key="28">
    <source>
        <dbReference type="PROSITE-ProRule" id="PRU10141"/>
    </source>
</evidence>
<dbReference type="FunFam" id="4.10.280.10:FF:000071">
    <property type="entry name" value="spermatogenesis- and oogenesis-specific basic helix-loop-helix-containing protein 2"/>
    <property type="match status" value="1"/>
</dbReference>
<dbReference type="Gene3D" id="4.10.280.10">
    <property type="entry name" value="Helix-loop-helix DNA-binding domain"/>
    <property type="match status" value="1"/>
</dbReference>
<evidence type="ECO:0000256" key="6">
    <source>
        <dbReference type="ARBA" id="ARBA00022527"/>
    </source>
</evidence>
<dbReference type="CDD" id="cd17140">
    <property type="entry name" value="DCX1_DCLK1"/>
    <property type="match status" value="1"/>
</dbReference>
<dbReference type="InterPro" id="IPR000719">
    <property type="entry name" value="Prot_kinase_dom"/>
</dbReference>
<dbReference type="InterPro" id="IPR017441">
    <property type="entry name" value="Protein_kinase_ATP_BS"/>
</dbReference>
<keyword evidence="17" id="KW-0805">Transcription regulation</keyword>
<evidence type="ECO:0000256" key="25">
    <source>
        <dbReference type="ARBA" id="ARBA00074702"/>
    </source>
</evidence>
<evidence type="ECO:0000256" key="24">
    <source>
        <dbReference type="ARBA" id="ARBA00070437"/>
    </source>
</evidence>
<evidence type="ECO:0000256" key="8">
    <source>
        <dbReference type="ARBA" id="ARBA00022679"/>
    </source>
</evidence>
<evidence type="ECO:0000256" key="21">
    <source>
        <dbReference type="ARBA" id="ARBA00047899"/>
    </source>
</evidence>
<keyword evidence="6" id="KW-0723">Serine/threonine-protein kinase</keyword>
<dbReference type="InterPro" id="IPR008271">
    <property type="entry name" value="Ser/Thr_kinase_AS"/>
</dbReference>
<feature type="domain" description="BHLH" evidence="32">
    <location>
        <begin position="243"/>
        <end position="294"/>
    </location>
</feature>
<dbReference type="FunFam" id="3.10.20.230:FF:000001">
    <property type="entry name" value="serine/threonine-protein kinase DCLK1 isoform X1"/>
    <property type="match status" value="1"/>
</dbReference>
<evidence type="ECO:0000256" key="19">
    <source>
        <dbReference type="ARBA" id="ARBA00023163"/>
    </source>
</evidence>
<dbReference type="PROSITE" id="PS00108">
    <property type="entry name" value="PROTEIN_KINASE_ST"/>
    <property type="match status" value="1"/>
</dbReference>
<organism evidence="33 34">
    <name type="scientific">Bos mutus</name>
    <name type="common">wild yak</name>
    <dbReference type="NCBI Taxonomy" id="72004"/>
    <lineage>
        <taxon>Eukaryota</taxon>
        <taxon>Metazoa</taxon>
        <taxon>Chordata</taxon>
        <taxon>Craniata</taxon>
        <taxon>Vertebrata</taxon>
        <taxon>Euteleostomi</taxon>
        <taxon>Mammalia</taxon>
        <taxon>Eutheria</taxon>
        <taxon>Laurasiatheria</taxon>
        <taxon>Artiodactyla</taxon>
        <taxon>Ruminantia</taxon>
        <taxon>Pecora</taxon>
        <taxon>Bovidae</taxon>
        <taxon>Bovinae</taxon>
        <taxon>Bos</taxon>
    </lineage>
</organism>
<dbReference type="GO" id="GO:0048477">
    <property type="term" value="P:oogenesis"/>
    <property type="evidence" value="ECO:0007669"/>
    <property type="project" value="UniProtKB-KW"/>
</dbReference>
<evidence type="ECO:0000259" key="31">
    <source>
        <dbReference type="PROSITE" id="PS50309"/>
    </source>
</evidence>
<dbReference type="FunFam" id="3.30.200.20:FF:000057">
    <property type="entry name" value="Serine/threonine-protein kinase DCLK1 isoform 2"/>
    <property type="match status" value="1"/>
</dbReference>
<keyword evidence="18" id="KW-0238">DNA-binding</keyword>
<evidence type="ECO:0000256" key="20">
    <source>
        <dbReference type="ARBA" id="ARBA00023242"/>
    </source>
</evidence>
<dbReference type="EMBL" id="VBQZ03000022">
    <property type="protein sequence ID" value="MXQ84772.1"/>
    <property type="molecule type" value="Genomic_DNA"/>
</dbReference>
<evidence type="ECO:0000256" key="9">
    <source>
        <dbReference type="ARBA" id="ARBA00022737"/>
    </source>
</evidence>
<feature type="domain" description="Doublecortin" evidence="31">
    <location>
        <begin position="604"/>
        <end position="690"/>
    </location>
</feature>
<evidence type="ECO:0000256" key="17">
    <source>
        <dbReference type="ARBA" id="ARBA00023015"/>
    </source>
</evidence>
<keyword evidence="15" id="KW-0524">Neurogenesis</keyword>
<dbReference type="GO" id="GO:0035556">
    <property type="term" value="P:intracellular signal transduction"/>
    <property type="evidence" value="ECO:0007669"/>
    <property type="project" value="InterPro"/>
</dbReference>
<evidence type="ECO:0000256" key="23">
    <source>
        <dbReference type="ARBA" id="ARBA00056871"/>
    </source>
</evidence>
<keyword evidence="20" id="KW-0539">Nucleus</keyword>
<keyword evidence="19" id="KW-0804">Transcription</keyword>
<dbReference type="CDD" id="cd17069">
    <property type="entry name" value="DCX2"/>
    <property type="match status" value="1"/>
</dbReference>
<evidence type="ECO:0000256" key="18">
    <source>
        <dbReference type="ARBA" id="ARBA00023125"/>
    </source>
</evidence>
<evidence type="ECO:0000256" key="29">
    <source>
        <dbReference type="SAM" id="MobiDB-lite"/>
    </source>
</evidence>
<dbReference type="SMART" id="SM00353">
    <property type="entry name" value="HLH"/>
    <property type="match status" value="1"/>
</dbReference>
<comment type="catalytic activity">
    <reaction evidence="21">
        <text>L-threonyl-[protein] + ATP = O-phospho-L-threonyl-[protein] + ADP + H(+)</text>
        <dbReference type="Rhea" id="RHEA:46608"/>
        <dbReference type="Rhea" id="RHEA-COMP:11060"/>
        <dbReference type="Rhea" id="RHEA-COMP:11605"/>
        <dbReference type="ChEBI" id="CHEBI:15378"/>
        <dbReference type="ChEBI" id="CHEBI:30013"/>
        <dbReference type="ChEBI" id="CHEBI:30616"/>
        <dbReference type="ChEBI" id="CHEBI:61977"/>
        <dbReference type="ChEBI" id="CHEBI:456216"/>
        <dbReference type="EC" id="2.7.11.1"/>
    </reaction>
</comment>
<feature type="compositionally biased region" description="Basic and acidic residues" evidence="29">
    <location>
        <begin position="1363"/>
        <end position="1377"/>
    </location>
</feature>
<keyword evidence="13 28" id="KW-0067">ATP-binding</keyword>
<evidence type="ECO:0000259" key="32">
    <source>
        <dbReference type="PROSITE" id="PS50888"/>
    </source>
</evidence>
<dbReference type="PROSITE" id="PS50888">
    <property type="entry name" value="BHLH"/>
    <property type="match status" value="1"/>
</dbReference>
<keyword evidence="16" id="KW-0896">Oogenesis</keyword>
<keyword evidence="11" id="KW-0418">Kinase</keyword>
<evidence type="ECO:0000256" key="27">
    <source>
        <dbReference type="ARBA" id="ARBA00079900"/>
    </source>
</evidence>
<dbReference type="GO" id="GO:0005524">
    <property type="term" value="F:ATP binding"/>
    <property type="evidence" value="ECO:0007669"/>
    <property type="project" value="UniProtKB-UniRule"/>
</dbReference>
<evidence type="ECO:0000256" key="12">
    <source>
        <dbReference type="ARBA" id="ARBA00022782"/>
    </source>
</evidence>
<keyword evidence="9" id="KW-0677">Repeat</keyword>
<feature type="compositionally biased region" description="Polar residues" evidence="29">
    <location>
        <begin position="894"/>
        <end position="909"/>
    </location>
</feature>
<name>A0A6B0R680_9CETA</name>
<feature type="compositionally biased region" description="Acidic residues" evidence="29">
    <location>
        <begin position="913"/>
        <end position="925"/>
    </location>
</feature>
<dbReference type="GO" id="GO:1990837">
    <property type="term" value="F:sequence-specific double-stranded DNA binding"/>
    <property type="evidence" value="ECO:0007669"/>
    <property type="project" value="UniProtKB-ARBA"/>
</dbReference>
<evidence type="ECO:0000256" key="22">
    <source>
        <dbReference type="ARBA" id="ARBA00048679"/>
    </source>
</evidence>
<proteinExistence type="inferred from homology"/>
<reference evidence="33" key="1">
    <citation type="submission" date="2019-10" db="EMBL/GenBank/DDBJ databases">
        <title>The sequence and de novo assembly of the wild yak genome.</title>
        <authorList>
            <person name="Liu Y."/>
        </authorList>
    </citation>
    <scope>NUCLEOTIDE SEQUENCE [LARGE SCALE GENOMIC DNA]</scope>
    <source>
        <strain evidence="33">WY2019</strain>
    </source>
</reference>
<dbReference type="InterPro" id="IPR036638">
    <property type="entry name" value="HLH_DNA-bd_sf"/>
</dbReference>
<dbReference type="GO" id="GO:0007417">
    <property type="term" value="P:central nervous system development"/>
    <property type="evidence" value="ECO:0007669"/>
    <property type="project" value="UniProtKB-ARBA"/>
</dbReference>
<evidence type="ECO:0000256" key="5">
    <source>
        <dbReference type="ARBA" id="ARBA00022473"/>
    </source>
</evidence>
<keyword evidence="10 28" id="KW-0547">Nucleotide-binding</keyword>
<dbReference type="Pfam" id="PF00010">
    <property type="entry name" value="HLH"/>
    <property type="match status" value="1"/>
</dbReference>
<dbReference type="PROSITE" id="PS50011">
    <property type="entry name" value="PROTEIN_KINASE_DOM"/>
    <property type="match status" value="1"/>
</dbReference>
<feature type="region of interest" description="Disordered" evidence="29">
    <location>
        <begin position="834"/>
        <end position="928"/>
    </location>
</feature>
<keyword evidence="8" id="KW-0808">Transferase</keyword>
<comment type="caution">
    <text evidence="33">The sequence shown here is derived from an EMBL/GenBank/DDBJ whole genome shotgun (WGS) entry which is preliminary data.</text>
</comment>
<sequence length="1410" mass="157572">MLEGRGDNFNYVSTDRLKLELQEEMHLNREAAVGIKGETVPSFYIWKVKKKICNFYKKANIDLLLVGDVTVQYLADTVQKLFSNIAKVTIIISDVKKAAALVDDCTFDMVFLKLTSPPTAEELEVVKLIRFGEEKNTHLLFVFIIPENFKGCVSEHGADIALTEPLTTEKMSVVLKYWKTYFAHTVKNEISVKPEEPELPLQKSCSEHLGCFSTDGFACSESVRNDIGFDLKAPLSNFEKRKKISLLHSNKEKLRRERIKYCCEQLRTLLPYMKGRKNDAASVLEATVDYVKFVREKIPPAIMGQITEVLQSNRRFCKKQQMPIQLSVPGMIMAQRENSVLRSTHSPAPGIRVLTNERLSVCSAPASEDALDEAVRGQSSSASEKAIGDVYKTRIPSTALSLNSFHAVRYYSKVVPSYDAATVTNQNTSVRFPTAVPKVSKFLPQHCNSVLGQVCTAHPNCLRGHTGHEKGTKIQFSSSYYNTELPLLYKLKPTPKERSSRREAERPLVVAGIHAQGGENRTGCHKVPHQGVAFIQEEGRSSALTAVMSFGRDMELEHFDERDKAQRYSRGSRVNGLPSPTHSAHCSFYRTRTLQTLSSEKKAKKVRFYRNGDRYFKGIVYAISPDRFRSFEALLADLTRTLSDNVNLPQGVRTIYTIDGLKKISSLDQLLEGESYVCGSIEPFKKLEYTKNVNPNWSVNVKTTSASRAVSSLATAKGSPSEVRENKDFIRPKLVTIIRSGVKPRKAVRILLNKKTAHSFEQVLTDITDAIKLDSGVVKRLYTLDGKQVMCLQDFFGDDDIFIACGPEKFRYQDDFLLDESECRVVKSTSYTKIASSSRRSTTKSPGPSRRSKSPASTSSVNGTPGSQLSTPRSGKSPSPSPTSPGSLRKQRSSQHGGSSTSLASTKVCSSMDENDGPGEGEVSEEGFQIPATITERYKVGRTIGDGNFAVVKECVERSTAREYALKIIKKSKCRGKEHMIQNEVSILRRVKHPNIVLLIEEMDVPTELYLVMELVKGGDLFDAITSTNKYTERDASGMLYNLASAIKYLHSLNIVHRDIKPENLLVYEHQDGSKSLKLGDFGLATIVDGPLYTVCGTPTYVAPEIIAETGYGLKVDIWAAGVITYILLCGFPPFRGSGDDQEVLFDQILMGQVDFPSPYWDNVSDSAKELITMMLLVDVDQRFSAVQVLEHPWVNDDGLPENEHQLSVAGKIKKHFNTGPKPNSTAAGVSVIALDHGFTIKRSGSLDYYQQPGMYWIRDINQTYMMSNEAELRQPRSPCKPVQRCRALLLKGMEHILETIRGFLRKRRQELESLTLNLSSVDFHVLHCLELHVDERGTARCPRMSGAQALGSRLPTTALDKERQVFRRRRNPDVRSRYKAQPAPPELNSESEDYSPSSSETVRSPNSPF</sequence>
<dbReference type="CDD" id="cd14183">
    <property type="entry name" value="STKc_DCKL1"/>
    <property type="match status" value="1"/>
</dbReference>
<dbReference type="GO" id="GO:0005634">
    <property type="term" value="C:nucleus"/>
    <property type="evidence" value="ECO:0007669"/>
    <property type="project" value="UniProtKB-SubCell"/>
</dbReference>
<evidence type="ECO:0000313" key="34">
    <source>
        <dbReference type="Proteomes" id="UP000322234"/>
    </source>
</evidence>
<dbReference type="FunFam" id="1.10.510.10:FF:000066">
    <property type="entry name" value="Serine/threonine-protein kinase DCLK1 isoform 2"/>
    <property type="match status" value="1"/>
</dbReference>
<dbReference type="GO" id="GO:0007283">
    <property type="term" value="P:spermatogenesis"/>
    <property type="evidence" value="ECO:0007669"/>
    <property type="project" value="UniProtKB-KW"/>
</dbReference>
<dbReference type="InterPro" id="IPR003533">
    <property type="entry name" value="Doublecortin_dom"/>
</dbReference>
<evidence type="ECO:0000256" key="7">
    <source>
        <dbReference type="ARBA" id="ARBA00022553"/>
    </source>
</evidence>
<feature type="region of interest" description="Disordered" evidence="29">
    <location>
        <begin position="1363"/>
        <end position="1410"/>
    </location>
</feature>
<dbReference type="Pfam" id="PF03607">
    <property type="entry name" value="DCX"/>
    <property type="match status" value="2"/>
</dbReference>
<dbReference type="FunFam" id="3.10.20.230:FF:000003">
    <property type="entry name" value="Neuronal migration protein doublecortin"/>
    <property type="match status" value="1"/>
</dbReference>
<keyword evidence="34" id="KW-1185">Reference proteome</keyword>
<keyword evidence="14" id="KW-0744">Spermatogenesis</keyword>
<keyword evidence="5" id="KW-0217">Developmental protein</keyword>
<comment type="subcellular location">
    <subcellularLocation>
        <location evidence="2">Cytoplasm</location>
    </subcellularLocation>
    <subcellularLocation>
        <location evidence="1">Nucleus</location>
    </subcellularLocation>
</comment>
<feature type="domain" description="Doublecortin" evidence="31">
    <location>
        <begin position="733"/>
        <end position="816"/>
    </location>
</feature>
<evidence type="ECO:0000256" key="14">
    <source>
        <dbReference type="ARBA" id="ARBA00022871"/>
    </source>
</evidence>
<evidence type="ECO:0000256" key="10">
    <source>
        <dbReference type="ARBA" id="ARBA00022741"/>
    </source>
</evidence>
<dbReference type="GO" id="GO:0005737">
    <property type="term" value="C:cytoplasm"/>
    <property type="evidence" value="ECO:0007669"/>
    <property type="project" value="UniProtKB-SubCell"/>
</dbReference>
<evidence type="ECO:0000313" key="33">
    <source>
        <dbReference type="EMBL" id="MXQ84772.1"/>
    </source>
</evidence>
<dbReference type="Proteomes" id="UP000322234">
    <property type="component" value="Unassembled WGS sequence"/>
</dbReference>
<comment type="catalytic activity">
    <reaction evidence="22">
        <text>L-seryl-[protein] + ATP = O-phospho-L-seryl-[protein] + ADP + H(+)</text>
        <dbReference type="Rhea" id="RHEA:17989"/>
        <dbReference type="Rhea" id="RHEA-COMP:9863"/>
        <dbReference type="Rhea" id="RHEA-COMP:11604"/>
        <dbReference type="ChEBI" id="CHEBI:15378"/>
        <dbReference type="ChEBI" id="CHEBI:29999"/>
        <dbReference type="ChEBI" id="CHEBI:30616"/>
        <dbReference type="ChEBI" id="CHEBI:83421"/>
        <dbReference type="ChEBI" id="CHEBI:456216"/>
        <dbReference type="EC" id="2.7.11.1"/>
    </reaction>
</comment>
<dbReference type="EC" id="2.7.11.1" evidence="4"/>
<dbReference type="InterPro" id="IPR011009">
    <property type="entry name" value="Kinase-like_dom_sf"/>
</dbReference>
<dbReference type="GO" id="GO:0004674">
    <property type="term" value="F:protein serine/threonine kinase activity"/>
    <property type="evidence" value="ECO:0007669"/>
    <property type="project" value="UniProtKB-KW"/>
</dbReference>
<dbReference type="CDD" id="cd18908">
    <property type="entry name" value="bHLH_SOHLH1_2"/>
    <property type="match status" value="1"/>
</dbReference>
<comment type="function">
    <text evidence="23">Probable kinase that may be involved in a calcium-signaling pathway controlling neuronal migration in the developing brain. May also participate in functions of the mature nervous system.</text>
</comment>
<evidence type="ECO:0000259" key="30">
    <source>
        <dbReference type="PROSITE" id="PS50011"/>
    </source>
</evidence>
<keyword evidence="12" id="KW-0221">Differentiation</keyword>
<dbReference type="SUPFAM" id="SSF47459">
    <property type="entry name" value="HLH, helix-loop-helix DNA-binding domain"/>
    <property type="match status" value="1"/>
</dbReference>
<accession>A0A6B0R680</accession>
<dbReference type="InterPro" id="IPR036572">
    <property type="entry name" value="Doublecortin_dom_sf"/>
</dbReference>
<dbReference type="SUPFAM" id="SSF89837">
    <property type="entry name" value="Doublecortin (DC)"/>
    <property type="match status" value="2"/>
</dbReference>
<comment type="similarity">
    <text evidence="3">Belongs to the protein kinase superfamily. CAMK Ser/Thr protein kinase family. CaMK subfamily.</text>
</comment>
<dbReference type="GO" id="GO:0046983">
    <property type="term" value="F:protein dimerization activity"/>
    <property type="evidence" value="ECO:0007669"/>
    <property type="project" value="InterPro"/>
</dbReference>
<evidence type="ECO:0000256" key="1">
    <source>
        <dbReference type="ARBA" id="ARBA00004123"/>
    </source>
</evidence>
<dbReference type="InterPro" id="IPR011598">
    <property type="entry name" value="bHLH_dom"/>
</dbReference>
<dbReference type="Gene3D" id="3.30.200.20">
    <property type="entry name" value="Phosphorylase Kinase, domain 1"/>
    <property type="match status" value="1"/>
</dbReference>
<dbReference type="Gene3D" id="3.10.20.230">
    <property type="entry name" value="Doublecortin domain"/>
    <property type="match status" value="2"/>
</dbReference>